<evidence type="ECO:0000313" key="4">
    <source>
        <dbReference type="Proteomes" id="UP000295678"/>
    </source>
</evidence>
<reference evidence="3 4" key="1">
    <citation type="submission" date="2019-03" db="EMBL/GenBank/DDBJ databases">
        <title>Genomic Encyclopedia of Type Strains, Phase IV (KMG-IV): sequencing the most valuable type-strain genomes for metagenomic binning, comparative biology and taxonomic classification.</title>
        <authorList>
            <person name="Goeker M."/>
        </authorList>
    </citation>
    <scope>NUCLEOTIDE SEQUENCE [LARGE SCALE GENOMIC DNA]</scope>
    <source>
        <strain evidence="3 4">DSM 19345</strain>
    </source>
</reference>
<comment type="caution">
    <text evidence="3">The sequence shown here is derived from an EMBL/GenBank/DDBJ whole genome shotgun (WGS) entry which is preliminary data.</text>
</comment>
<keyword evidence="4" id="KW-1185">Reference proteome</keyword>
<dbReference type="PANTHER" id="PTHR30441:SF4">
    <property type="entry name" value="PROTEIN ASMA"/>
    <property type="match status" value="1"/>
</dbReference>
<feature type="compositionally biased region" description="Polar residues" evidence="1">
    <location>
        <begin position="1255"/>
        <end position="1267"/>
    </location>
</feature>
<feature type="compositionally biased region" description="Low complexity" evidence="1">
    <location>
        <begin position="1275"/>
        <end position="1289"/>
    </location>
</feature>
<feature type="compositionally biased region" description="Basic and acidic residues" evidence="1">
    <location>
        <begin position="1224"/>
        <end position="1234"/>
    </location>
</feature>
<protein>
    <submittedName>
        <fullName evidence="3">AsmA-like protein</fullName>
    </submittedName>
</protein>
<dbReference type="InterPro" id="IPR007844">
    <property type="entry name" value="AsmA"/>
</dbReference>
<dbReference type="PANTHER" id="PTHR30441">
    <property type="entry name" value="DUF748 DOMAIN-CONTAINING PROTEIN"/>
    <property type="match status" value="1"/>
</dbReference>
<organism evidence="3 4">
    <name type="scientific">Tepidamorphus gemmatus</name>
    <dbReference type="NCBI Taxonomy" id="747076"/>
    <lineage>
        <taxon>Bacteria</taxon>
        <taxon>Pseudomonadati</taxon>
        <taxon>Pseudomonadota</taxon>
        <taxon>Alphaproteobacteria</taxon>
        <taxon>Hyphomicrobiales</taxon>
        <taxon>Tepidamorphaceae</taxon>
        <taxon>Tepidamorphus</taxon>
    </lineage>
</organism>
<evidence type="ECO:0000259" key="2">
    <source>
        <dbReference type="Pfam" id="PF05170"/>
    </source>
</evidence>
<accession>A0A4R3M4T1</accession>
<dbReference type="EMBL" id="SMAK01000009">
    <property type="protein sequence ID" value="TCT08354.1"/>
    <property type="molecule type" value="Genomic_DNA"/>
</dbReference>
<dbReference type="Pfam" id="PF05170">
    <property type="entry name" value="AsmA"/>
    <property type="match status" value="1"/>
</dbReference>
<dbReference type="Proteomes" id="UP000295678">
    <property type="component" value="Unassembled WGS sequence"/>
</dbReference>
<dbReference type="InterPro" id="IPR052894">
    <property type="entry name" value="AsmA-related"/>
</dbReference>
<dbReference type="GO" id="GO:0090313">
    <property type="term" value="P:regulation of protein targeting to membrane"/>
    <property type="evidence" value="ECO:0007669"/>
    <property type="project" value="TreeGrafter"/>
</dbReference>
<dbReference type="GO" id="GO:0005886">
    <property type="term" value="C:plasma membrane"/>
    <property type="evidence" value="ECO:0007669"/>
    <property type="project" value="TreeGrafter"/>
</dbReference>
<name>A0A4R3M4T1_9HYPH</name>
<evidence type="ECO:0000313" key="3">
    <source>
        <dbReference type="EMBL" id="TCT08354.1"/>
    </source>
</evidence>
<evidence type="ECO:0000256" key="1">
    <source>
        <dbReference type="SAM" id="MobiDB-lite"/>
    </source>
</evidence>
<gene>
    <name evidence="3" type="ORF">EDC22_10929</name>
</gene>
<feature type="region of interest" description="Disordered" evidence="1">
    <location>
        <begin position="1158"/>
        <end position="1320"/>
    </location>
</feature>
<proteinExistence type="predicted"/>
<feature type="domain" description="AsmA" evidence="2">
    <location>
        <begin position="4"/>
        <end position="151"/>
    </location>
</feature>
<sequence length="1320" mass="138197">MNSILLSIGIAIALALVAAFAAPFFIDWSSYRGYFEARASEIIGRKVVFAGELDVRLVPFPRLAATDVRIGDAGGGEGAESVEIHAALTPLLSGELLITGMTVRRPFAVVGLDASGRLVWSNDTGPSVPFAPERVRIDRFEIVDGALDVDDDQAGRTIHLTGINLGGSATSLIGPFRAEGGLFADGRRLTLRLATGRLQEERGGIRMKLSLLPADAPLGLELDGTLVRDPEAVPTFTGMAVLERLETDDGALPWRIDGQVSASPEHVVVDKGSLRIGPEVGSVTFAGAVNIDLGARPRFDAVLSARQLDLDRLLGSGAEQPVDLVEVVRRIGAALEPELLPIPGHAAIDIESVVLSGGLVEALSVDLAADGGGLAIERAVAAAPGGTDVSMAGRVIFDSGSPRFDGAIRVNAAQAPMFGDWLLGPNLRLPAVHLSGARLTASARVMLGDGRIVAESIDIATADTRLQGAVGFWPRTETTRGRLSAQLTADRLALAVSSGTGGPDRSRLLGAAAATVEGIDVDIELAADALALGDVEASGVVAELAIADGDLTIHRLTVGDIGGARVEGSGAVRSFAKTPDGSLTLAASAEALDGVARLLSALGYRASGDWLSARGAELVPARLEANVHAVRTADGSRIRLDLTGVTGGTDIRAEASFEGAVEAFHAAAVSLDAQARNPDGARLAAQVGLEPTPGQQPGRIAIRAEGRPEASISFDLEAAGIGIDGTFVGSGRWPQRGGREITGKIAGQVSDPGRLLRMIGLDLSAPPAQPLQITAGLSATDDIWSVSGLELAADGVTAAGRISLDAGAGMWVLDGELQTNRLDLPWLLGLAVGEAGREIGRPGIEAAWPEAPFEATARPGWRGRVSVATPVATLFPGARLTDARLEVGFDAVRFSVDNIVGNLFGGRLQASLDLIELDGTITASGRVELSNARLEEFVWSDGRRPVATGALSFGAAFEGAGRSPLALVSALSGTGSFGVTNGVLRRMNPAAFDLIISAADAGLELTEERVGDVFAGHLDAGSLAFESIEGAFSISSGVLRANNVRIRSEALSSFASATIDLGELAIDSEWTLRLEADGGDSRVREVGVVFAGPLAHPQRLIDVNPLLGYLTVRAFEQEVERLEALQAEILERQRLGRELIRQGQERVRREREAAEEAQRRAEEAARQSEEEARRLQAEEEQRRQAEQRDRRSQSEEPAPEPSAEETQPADELPQAAGTQLDNSEFTRRIEEILRELPPADSPPPGSSASDGLPSTSGPVTTDEQSPTDLPPIGQPIVITPAPVVPLAPVRAGQTRGDSQVVLPTDPRPTVSGDEGQRTFR</sequence>
<feature type="compositionally biased region" description="Basic and acidic residues" evidence="1">
    <location>
        <begin position="1158"/>
        <end position="1194"/>
    </location>
</feature>